<organism evidence="2 3">
    <name type="scientific">Advenella incenata</name>
    <dbReference type="NCBI Taxonomy" id="267800"/>
    <lineage>
        <taxon>Bacteria</taxon>
        <taxon>Pseudomonadati</taxon>
        <taxon>Pseudomonadota</taxon>
        <taxon>Betaproteobacteria</taxon>
        <taxon>Burkholderiales</taxon>
        <taxon>Alcaligenaceae</taxon>
    </lineage>
</organism>
<name>A0A4Q7VQ40_9BURK</name>
<evidence type="ECO:0000313" key="2">
    <source>
        <dbReference type="EMBL" id="RZT98317.1"/>
    </source>
</evidence>
<evidence type="ECO:0000313" key="3">
    <source>
        <dbReference type="Proteomes" id="UP000293398"/>
    </source>
</evidence>
<dbReference type="AlphaFoldDB" id="A0A4Q7VQ40"/>
<comment type="caution">
    <text evidence="2">The sequence shown here is derived from an EMBL/GenBank/DDBJ whole genome shotgun (WGS) entry which is preliminary data.</text>
</comment>
<sequence length="115" mass="12919">MNIRFKKISSAIAIGLALSVPLIQGCASTSNDPRAIAAVEDKPFNAWFDNLVNQIQADPKYKRIPIDTKVQQNEFLVWLHDAYRKKTSKQELTQKINSTYPGHAYEAAFIASKLP</sequence>
<dbReference type="RefSeq" id="WP_130303034.1">
    <property type="nucleotide sequence ID" value="NZ_SHKO01000001.1"/>
</dbReference>
<accession>A0A4Q7VQ40</accession>
<dbReference type="OrthoDB" id="8641552at2"/>
<reference evidence="2 3" key="1">
    <citation type="submission" date="2019-02" db="EMBL/GenBank/DDBJ databases">
        <title>Genomic Encyclopedia of Type Strains, Phase IV (KMG-IV): sequencing the most valuable type-strain genomes for metagenomic binning, comparative biology and taxonomic classification.</title>
        <authorList>
            <person name="Goeker M."/>
        </authorList>
    </citation>
    <scope>NUCLEOTIDE SEQUENCE [LARGE SCALE GENOMIC DNA]</scope>
    <source>
        <strain evidence="2 3">DSM 23814</strain>
    </source>
</reference>
<evidence type="ECO:0008006" key="4">
    <source>
        <dbReference type="Google" id="ProtNLM"/>
    </source>
</evidence>
<dbReference type="PROSITE" id="PS51257">
    <property type="entry name" value="PROKAR_LIPOPROTEIN"/>
    <property type="match status" value="1"/>
</dbReference>
<evidence type="ECO:0000256" key="1">
    <source>
        <dbReference type="SAM" id="SignalP"/>
    </source>
</evidence>
<gene>
    <name evidence="2" type="ORF">EV681_0093</name>
</gene>
<dbReference type="Proteomes" id="UP000293398">
    <property type="component" value="Unassembled WGS sequence"/>
</dbReference>
<feature type="signal peptide" evidence="1">
    <location>
        <begin position="1"/>
        <end position="25"/>
    </location>
</feature>
<protein>
    <recommendedName>
        <fullName evidence="4">Lipoprotein</fullName>
    </recommendedName>
</protein>
<dbReference type="EMBL" id="SHKO01000001">
    <property type="protein sequence ID" value="RZT98317.1"/>
    <property type="molecule type" value="Genomic_DNA"/>
</dbReference>
<keyword evidence="1" id="KW-0732">Signal</keyword>
<proteinExistence type="predicted"/>
<feature type="chain" id="PRO_5020240389" description="Lipoprotein" evidence="1">
    <location>
        <begin position="26"/>
        <end position="115"/>
    </location>
</feature>
<keyword evidence="3" id="KW-1185">Reference proteome</keyword>